<accession>A0A8C6XQI7</accession>
<keyword evidence="2" id="KW-1185">Reference proteome</keyword>
<organism evidence="1 2">
    <name type="scientific">Naja naja</name>
    <name type="common">Indian cobra</name>
    <dbReference type="NCBI Taxonomy" id="35670"/>
    <lineage>
        <taxon>Eukaryota</taxon>
        <taxon>Metazoa</taxon>
        <taxon>Chordata</taxon>
        <taxon>Craniata</taxon>
        <taxon>Vertebrata</taxon>
        <taxon>Euteleostomi</taxon>
        <taxon>Lepidosauria</taxon>
        <taxon>Squamata</taxon>
        <taxon>Bifurcata</taxon>
        <taxon>Unidentata</taxon>
        <taxon>Episquamata</taxon>
        <taxon>Toxicofera</taxon>
        <taxon>Serpentes</taxon>
        <taxon>Colubroidea</taxon>
        <taxon>Elapidae</taxon>
        <taxon>Elapinae</taxon>
        <taxon>Naja</taxon>
    </lineage>
</organism>
<dbReference type="Proteomes" id="UP000694559">
    <property type="component" value="Unplaced"/>
</dbReference>
<dbReference type="GeneTree" id="ENSGT01030000237363"/>
<proteinExistence type="predicted"/>
<evidence type="ECO:0000313" key="2">
    <source>
        <dbReference type="Proteomes" id="UP000694559"/>
    </source>
</evidence>
<dbReference type="Ensembl" id="ENSNNAT00000017819.1">
    <property type="protein sequence ID" value="ENSNNAP00000016976.1"/>
    <property type="gene ID" value="ENSNNAG00000011403.1"/>
</dbReference>
<dbReference type="AlphaFoldDB" id="A0A8C6XQI7"/>
<protein>
    <submittedName>
        <fullName evidence="1">Uncharacterized protein</fullName>
    </submittedName>
</protein>
<name>A0A8C6XQI7_NAJNA</name>
<evidence type="ECO:0000313" key="1">
    <source>
        <dbReference type="Ensembl" id="ENSNNAP00000016976.1"/>
    </source>
</evidence>
<reference evidence="1" key="2">
    <citation type="submission" date="2025-09" db="UniProtKB">
        <authorList>
            <consortium name="Ensembl"/>
        </authorList>
    </citation>
    <scope>IDENTIFICATION</scope>
</reference>
<sequence length="72" mass="8490">YRVGLTLPWGSSMDSRCEQCRKYVRESRPFSLVRITEGEMKSYYTFLRKCAELEEMLFIPKLNSSLTELVSE</sequence>
<dbReference type="OrthoDB" id="9392211at2759"/>
<reference evidence="1" key="1">
    <citation type="submission" date="2025-08" db="UniProtKB">
        <authorList>
            <consortium name="Ensembl"/>
        </authorList>
    </citation>
    <scope>IDENTIFICATION</scope>
</reference>